<accession>A0ABD0SB01</accession>
<keyword evidence="1" id="KW-0472">Membrane</keyword>
<evidence type="ECO:0000313" key="3">
    <source>
        <dbReference type="Proteomes" id="UP001549921"/>
    </source>
</evidence>
<sequence length="179" mass="19703">MLFNTLFPNMNGKVWDRLPTVISCCFCCFLRAGTVMIAIVSFLVGLIFAPNVNHTPGFWDMGGVLSNYSTATEDAIQMIMGIISIELCLVSVSLLTGALCNMPVLIEAYQWGAAIHTTVVVLLYLILAVFCFFIHTNCYIAGAVLLGLILLYVLLTTYFILVANSLRISLQYLNSDIPM</sequence>
<dbReference type="Proteomes" id="UP001549921">
    <property type="component" value="Unassembled WGS sequence"/>
</dbReference>
<keyword evidence="1" id="KW-1133">Transmembrane helix</keyword>
<feature type="transmembrane region" description="Helical" evidence="1">
    <location>
        <begin position="141"/>
        <end position="163"/>
    </location>
</feature>
<reference evidence="2 3" key="1">
    <citation type="submission" date="2024-06" db="EMBL/GenBank/DDBJ databases">
        <title>A chromosome-level genome assembly of beet webworm, Loxostege sticticalis.</title>
        <authorList>
            <person name="Zhang Y."/>
        </authorList>
    </citation>
    <scope>NUCLEOTIDE SEQUENCE [LARGE SCALE GENOMIC DNA]</scope>
    <source>
        <strain evidence="2">AQ028</strain>
        <tissue evidence="2">Male pupae</tissue>
    </source>
</reference>
<feature type="transmembrane region" description="Helical" evidence="1">
    <location>
        <begin position="75"/>
        <end position="99"/>
    </location>
</feature>
<gene>
    <name evidence="2" type="ORF">ABMA28_009651</name>
</gene>
<proteinExistence type="predicted"/>
<dbReference type="EMBL" id="JBEDNZ010000024">
    <property type="protein sequence ID" value="KAL0811222.1"/>
    <property type="molecule type" value="Genomic_DNA"/>
</dbReference>
<protein>
    <submittedName>
        <fullName evidence="2">Uncharacterized protein</fullName>
    </submittedName>
</protein>
<evidence type="ECO:0000256" key="1">
    <source>
        <dbReference type="SAM" id="Phobius"/>
    </source>
</evidence>
<keyword evidence="1" id="KW-0812">Transmembrane</keyword>
<feature type="transmembrane region" description="Helical" evidence="1">
    <location>
        <begin position="111"/>
        <end position="135"/>
    </location>
</feature>
<feature type="transmembrane region" description="Helical" evidence="1">
    <location>
        <begin position="21"/>
        <end position="49"/>
    </location>
</feature>
<name>A0ABD0SB01_LOXSC</name>
<comment type="caution">
    <text evidence="2">The sequence shown here is derived from an EMBL/GenBank/DDBJ whole genome shotgun (WGS) entry which is preliminary data.</text>
</comment>
<evidence type="ECO:0000313" key="2">
    <source>
        <dbReference type="EMBL" id="KAL0811222.1"/>
    </source>
</evidence>
<dbReference type="AlphaFoldDB" id="A0ABD0SB01"/>
<organism evidence="2 3">
    <name type="scientific">Loxostege sticticalis</name>
    <name type="common">Beet webworm moth</name>
    <dbReference type="NCBI Taxonomy" id="481309"/>
    <lineage>
        <taxon>Eukaryota</taxon>
        <taxon>Metazoa</taxon>
        <taxon>Ecdysozoa</taxon>
        <taxon>Arthropoda</taxon>
        <taxon>Hexapoda</taxon>
        <taxon>Insecta</taxon>
        <taxon>Pterygota</taxon>
        <taxon>Neoptera</taxon>
        <taxon>Endopterygota</taxon>
        <taxon>Lepidoptera</taxon>
        <taxon>Glossata</taxon>
        <taxon>Ditrysia</taxon>
        <taxon>Pyraloidea</taxon>
        <taxon>Crambidae</taxon>
        <taxon>Pyraustinae</taxon>
        <taxon>Loxostege</taxon>
    </lineage>
</organism>